<dbReference type="PANTHER" id="PTHR30154:SF54">
    <property type="entry name" value="POSSIBLE TRANSCRIPTIONAL REGULATORY PROTEIN (PROBABLY LRP_ASNC-FAMILY)"/>
    <property type="match status" value="1"/>
</dbReference>
<dbReference type="InterPro" id="IPR000485">
    <property type="entry name" value="AsnC-type_HTH_dom"/>
</dbReference>
<dbReference type="InterPro" id="IPR019888">
    <property type="entry name" value="Tscrpt_reg_AsnC-like"/>
</dbReference>
<keyword evidence="2" id="KW-0238">DNA-binding</keyword>
<evidence type="ECO:0000259" key="4">
    <source>
        <dbReference type="PROSITE" id="PS50956"/>
    </source>
</evidence>
<keyword evidence="1" id="KW-0805">Transcription regulation</keyword>
<sequence>MAGTPKELRGVDAGLLDDVDRRLVDLLQANSRQSNTQLANAVGIAQSTCIARVRSLVDRGIITRFTADVGLPQLGLALQALISVNIRSGQRQELAHFADEMRGLPEVVQIFFLGGSEDFIVHVAVRDSNDVREFVVANLSTHPAVASTRTSIVFDHHRIR</sequence>
<dbReference type="PRINTS" id="PR00033">
    <property type="entry name" value="HTHASNC"/>
</dbReference>
<keyword evidence="3" id="KW-0804">Transcription</keyword>
<proteinExistence type="predicted"/>
<dbReference type="InterPro" id="IPR011991">
    <property type="entry name" value="ArsR-like_HTH"/>
</dbReference>
<name>A0A7J5B498_9MICO</name>
<dbReference type="InterPro" id="IPR036388">
    <property type="entry name" value="WH-like_DNA-bd_sf"/>
</dbReference>
<dbReference type="InterPro" id="IPR036390">
    <property type="entry name" value="WH_DNA-bd_sf"/>
</dbReference>
<dbReference type="Pfam" id="PF01037">
    <property type="entry name" value="AsnC_trans_reg"/>
    <property type="match status" value="1"/>
</dbReference>
<dbReference type="OrthoDB" id="4411089at2"/>
<dbReference type="GO" id="GO:0005829">
    <property type="term" value="C:cytosol"/>
    <property type="evidence" value="ECO:0007669"/>
    <property type="project" value="TreeGrafter"/>
</dbReference>
<dbReference type="GO" id="GO:0043565">
    <property type="term" value="F:sequence-specific DNA binding"/>
    <property type="evidence" value="ECO:0007669"/>
    <property type="project" value="InterPro"/>
</dbReference>
<dbReference type="RefSeq" id="WP_151422037.1">
    <property type="nucleotide sequence ID" value="NZ_CANKVH010000004.1"/>
</dbReference>
<feature type="domain" description="HTH asnC-type" evidence="4">
    <location>
        <begin position="16"/>
        <end position="77"/>
    </location>
</feature>
<evidence type="ECO:0000256" key="1">
    <source>
        <dbReference type="ARBA" id="ARBA00023015"/>
    </source>
</evidence>
<dbReference type="Proteomes" id="UP000490386">
    <property type="component" value="Unassembled WGS sequence"/>
</dbReference>
<organism evidence="5 6">
    <name type="scientific">Pseudoclavibacter terrae</name>
    <dbReference type="NCBI Taxonomy" id="1530195"/>
    <lineage>
        <taxon>Bacteria</taxon>
        <taxon>Bacillati</taxon>
        <taxon>Actinomycetota</taxon>
        <taxon>Actinomycetes</taxon>
        <taxon>Micrococcales</taxon>
        <taxon>Microbacteriaceae</taxon>
        <taxon>Pseudoclavibacter</taxon>
    </lineage>
</organism>
<reference evidence="5 6" key="1">
    <citation type="submission" date="2019-09" db="EMBL/GenBank/DDBJ databases">
        <title>Phylogeny of genus Pseudoclavibacter and closely related genus.</title>
        <authorList>
            <person name="Li Y."/>
        </authorList>
    </citation>
    <scope>NUCLEOTIDE SEQUENCE [LARGE SCALE GENOMIC DNA]</scope>
    <source>
        <strain evidence="5 6">THG-MD12</strain>
    </source>
</reference>
<dbReference type="SUPFAM" id="SSF46785">
    <property type="entry name" value="Winged helix' DNA-binding domain"/>
    <property type="match status" value="1"/>
</dbReference>
<dbReference type="AlphaFoldDB" id="A0A7J5B498"/>
<dbReference type="CDD" id="cd00090">
    <property type="entry name" value="HTH_ARSR"/>
    <property type="match status" value="1"/>
</dbReference>
<accession>A0A7J5B498</accession>
<dbReference type="GO" id="GO:0043200">
    <property type="term" value="P:response to amino acid"/>
    <property type="evidence" value="ECO:0007669"/>
    <property type="project" value="TreeGrafter"/>
</dbReference>
<evidence type="ECO:0000256" key="2">
    <source>
        <dbReference type="ARBA" id="ARBA00023125"/>
    </source>
</evidence>
<dbReference type="PROSITE" id="PS50956">
    <property type="entry name" value="HTH_ASNC_2"/>
    <property type="match status" value="1"/>
</dbReference>
<dbReference type="InterPro" id="IPR011008">
    <property type="entry name" value="Dimeric_a/b-barrel"/>
</dbReference>
<evidence type="ECO:0000256" key="3">
    <source>
        <dbReference type="ARBA" id="ARBA00023163"/>
    </source>
</evidence>
<dbReference type="SMART" id="SM00344">
    <property type="entry name" value="HTH_ASNC"/>
    <property type="match status" value="1"/>
</dbReference>
<evidence type="ECO:0000313" key="6">
    <source>
        <dbReference type="Proteomes" id="UP000490386"/>
    </source>
</evidence>
<dbReference type="Gene3D" id="3.30.70.920">
    <property type="match status" value="1"/>
</dbReference>
<gene>
    <name evidence="5" type="ORF">F8O03_01220</name>
</gene>
<dbReference type="Pfam" id="PF13412">
    <property type="entry name" value="HTH_24"/>
    <property type="match status" value="1"/>
</dbReference>
<keyword evidence="6" id="KW-1185">Reference proteome</keyword>
<dbReference type="InterPro" id="IPR019887">
    <property type="entry name" value="Tscrpt_reg_AsnC/Lrp_C"/>
</dbReference>
<dbReference type="Gene3D" id="1.10.10.10">
    <property type="entry name" value="Winged helix-like DNA-binding domain superfamily/Winged helix DNA-binding domain"/>
    <property type="match status" value="1"/>
</dbReference>
<protein>
    <submittedName>
        <fullName evidence="5">Lrp/AsnC family transcriptional regulator</fullName>
    </submittedName>
</protein>
<evidence type="ECO:0000313" key="5">
    <source>
        <dbReference type="EMBL" id="KAB1639002.1"/>
    </source>
</evidence>
<comment type="caution">
    <text evidence="5">The sequence shown here is derived from an EMBL/GenBank/DDBJ whole genome shotgun (WGS) entry which is preliminary data.</text>
</comment>
<dbReference type="SUPFAM" id="SSF54909">
    <property type="entry name" value="Dimeric alpha+beta barrel"/>
    <property type="match status" value="1"/>
</dbReference>
<dbReference type="EMBL" id="WBJX01000001">
    <property type="protein sequence ID" value="KAB1639002.1"/>
    <property type="molecule type" value="Genomic_DNA"/>
</dbReference>
<dbReference type="PANTHER" id="PTHR30154">
    <property type="entry name" value="LEUCINE-RESPONSIVE REGULATORY PROTEIN"/>
    <property type="match status" value="1"/>
</dbReference>